<dbReference type="InterPro" id="IPR056948">
    <property type="entry name" value="PNGaseA_N"/>
</dbReference>
<organism evidence="3 4">
    <name type="scientific">Lachnellula subtilissima</name>
    <dbReference type="NCBI Taxonomy" id="602034"/>
    <lineage>
        <taxon>Eukaryota</taxon>
        <taxon>Fungi</taxon>
        <taxon>Dikarya</taxon>
        <taxon>Ascomycota</taxon>
        <taxon>Pezizomycotina</taxon>
        <taxon>Leotiomycetes</taxon>
        <taxon>Helotiales</taxon>
        <taxon>Lachnaceae</taxon>
        <taxon>Lachnellula</taxon>
    </lineage>
</organism>
<dbReference type="Proteomes" id="UP000462212">
    <property type="component" value="Unassembled WGS sequence"/>
</dbReference>
<dbReference type="InterPro" id="IPR021102">
    <property type="entry name" value="PNGase_A"/>
</dbReference>
<keyword evidence="4" id="KW-1185">Reference proteome</keyword>
<feature type="chain" id="PRO_5034971507" evidence="1">
    <location>
        <begin position="21"/>
        <end position="600"/>
    </location>
</feature>
<dbReference type="OrthoDB" id="1612078at2759"/>
<dbReference type="EMBL" id="QGMJ01000236">
    <property type="protein sequence ID" value="TVY39283.1"/>
    <property type="molecule type" value="Genomic_DNA"/>
</dbReference>
<gene>
    <name evidence="3" type="primary">PNAA</name>
    <name evidence="3" type="ORF">LSUB1_G004723</name>
</gene>
<dbReference type="AlphaFoldDB" id="A0A8H8UC43"/>
<evidence type="ECO:0000259" key="2">
    <source>
        <dbReference type="Pfam" id="PF12222"/>
    </source>
</evidence>
<protein>
    <submittedName>
        <fullName evidence="3">Peptide-N4-(N-acetyl-beta-glucosaminyl)asparagine amidase A</fullName>
    </submittedName>
</protein>
<evidence type="ECO:0000313" key="4">
    <source>
        <dbReference type="Proteomes" id="UP000462212"/>
    </source>
</evidence>
<evidence type="ECO:0000256" key="1">
    <source>
        <dbReference type="SAM" id="SignalP"/>
    </source>
</evidence>
<name>A0A8H8UC43_9HELO</name>
<feature type="signal peptide" evidence="1">
    <location>
        <begin position="1"/>
        <end position="20"/>
    </location>
</feature>
<proteinExistence type="predicted"/>
<feature type="domain" description="Peptide N-acetyl-beta-D-glucosaminyl asparaginase amidase A N-terminal" evidence="2">
    <location>
        <begin position="52"/>
        <end position="369"/>
    </location>
</feature>
<dbReference type="PANTHER" id="PTHR31104">
    <property type="entry name" value="PEPTIDE-N4-(N-ACETYL-BETA-GLUCOSAMINYL)ASPARAGINE AMIDASE A PROTEIN"/>
    <property type="match status" value="1"/>
</dbReference>
<comment type="caution">
    <text evidence="3">The sequence shown here is derived from an EMBL/GenBank/DDBJ whole genome shotgun (WGS) entry which is preliminary data.</text>
</comment>
<sequence>MLILIILAALQLGLYAGCIASPTASISANQDESGVVKSPLDVFEVQAPLRASYGGTSCEQVVLQYTFAGSYGTPYVGTYSPPADCEFTTTIFNLSVTSSGINYDRLGLIYFGDIEVWRTTTAMPVRTGIFWNYQKDMTIFDTLLRSEQKVIMSLDNLYDTVFTGAYNVTITALYYNDHQMLSPANLILPISTQSSSQNKASVISLPDGNATVSFTLPRNAERAVVSVLASGNGAEEFWFRNVPTEYTDTFNNSALRAYSPFREVQVLIDGDIAGVGWPFPIIFTGGISPGIWVPIVGVYTYDLPSFEVDISPWLGILCDGKPHSFELAVVGYDSKTTFGTVGSNWWVSGSVFVWKDAGGNQTTGTAIESSSAEPSFQLTPNIISTSNANTSLELHLSAQRVLSHTSTITTSSGPHTLSWSQSLSYSSINSYTANGSNKTISALTTGTSSFSPSFKYSDPIKSTFSYPITFRTSSTTPVDATTANSTIVASLDRSLLSNSVPILSYLTAPAIFEIPHVLATRQIGSSVYYWNDTYYEFAGAIDPAMGTSGSTEQWYTAVSKVGVYGRHVKAVDGYEPVLVVDEEFPMMIAVPDTELVGFGK</sequence>
<dbReference type="Pfam" id="PF12222">
    <property type="entry name" value="PNGaseA"/>
    <property type="match status" value="1"/>
</dbReference>
<dbReference type="Pfam" id="PF25156">
    <property type="entry name" value="PNGase_A_C"/>
    <property type="match status" value="1"/>
</dbReference>
<evidence type="ECO:0000313" key="3">
    <source>
        <dbReference type="EMBL" id="TVY39283.1"/>
    </source>
</evidence>
<reference evidence="3 4" key="1">
    <citation type="submission" date="2018-05" db="EMBL/GenBank/DDBJ databases">
        <title>Genome sequencing and assembly of the regulated plant pathogen Lachnellula willkommii and related sister species for the development of diagnostic species identification markers.</title>
        <authorList>
            <person name="Giroux E."/>
            <person name="Bilodeau G."/>
        </authorList>
    </citation>
    <scope>NUCLEOTIDE SEQUENCE [LARGE SCALE GENOMIC DNA]</scope>
    <source>
        <strain evidence="3 4">CBS 197.66</strain>
    </source>
</reference>
<accession>A0A8H8UC43</accession>
<keyword evidence="1" id="KW-0732">Signal</keyword>